<dbReference type="GeneID" id="106660888"/>
<dbReference type="EnsemblMetazoa" id="XM_014383914.2">
    <property type="protein sequence ID" value="XP_014239400.1"/>
    <property type="gene ID" value="LOC106660888"/>
</dbReference>
<evidence type="ECO:0000313" key="4">
    <source>
        <dbReference type="EnsemblMetazoa" id="XP_014239402.1"/>
    </source>
</evidence>
<keyword evidence="2" id="KW-0812">Transmembrane</keyword>
<dbReference type="AlphaFoldDB" id="A0A8I6R828"/>
<dbReference type="OMA" id="MQGHAND"/>
<reference evidence="4" key="1">
    <citation type="submission" date="2022-01" db="UniProtKB">
        <authorList>
            <consortium name="EnsemblMetazoa"/>
        </authorList>
    </citation>
    <scope>IDENTIFICATION</scope>
</reference>
<accession>A0A8I6R828</accession>
<feature type="domain" description="V-SNARE coiled-coil homology" evidence="3">
    <location>
        <begin position="14"/>
        <end position="74"/>
    </location>
</feature>
<organism evidence="4 5">
    <name type="scientific">Cimex lectularius</name>
    <name type="common">Bed bug</name>
    <name type="synonym">Acanthia lectularia</name>
    <dbReference type="NCBI Taxonomy" id="79782"/>
    <lineage>
        <taxon>Eukaryota</taxon>
        <taxon>Metazoa</taxon>
        <taxon>Ecdysozoa</taxon>
        <taxon>Arthropoda</taxon>
        <taxon>Hexapoda</taxon>
        <taxon>Insecta</taxon>
        <taxon>Pterygota</taxon>
        <taxon>Neoptera</taxon>
        <taxon>Paraneoptera</taxon>
        <taxon>Hemiptera</taxon>
        <taxon>Heteroptera</taxon>
        <taxon>Panheteroptera</taxon>
        <taxon>Cimicomorpha</taxon>
        <taxon>Cimicidae</taxon>
        <taxon>Cimex</taxon>
    </lineage>
</organism>
<evidence type="ECO:0000313" key="5">
    <source>
        <dbReference type="Proteomes" id="UP000494040"/>
    </source>
</evidence>
<evidence type="ECO:0000259" key="3">
    <source>
        <dbReference type="PROSITE" id="PS50892"/>
    </source>
</evidence>
<sequence length="114" mass="12849">METMEGTSSAQNNKIRQAQARVDEVVGVMQVNIAKVLERDHKLSELDDRADALNVGAFQFEQQAMKLKRKMWWKNLKFTLILGAIVGVLVLILIIWIARSFGDDKHPVTEAPSS</sequence>
<dbReference type="CDD" id="cd15870">
    <property type="entry name" value="R-SNARE_VAMP2"/>
    <property type="match status" value="1"/>
</dbReference>
<dbReference type="PROSITE" id="PS50892">
    <property type="entry name" value="V_SNARE"/>
    <property type="match status" value="1"/>
</dbReference>
<dbReference type="OrthoDB" id="10042941at2759"/>
<dbReference type="Pfam" id="PF00957">
    <property type="entry name" value="Synaptobrevin"/>
    <property type="match status" value="1"/>
</dbReference>
<dbReference type="Proteomes" id="UP000494040">
    <property type="component" value="Unassembled WGS sequence"/>
</dbReference>
<dbReference type="RefSeq" id="XP_014239400.1">
    <property type="nucleotide sequence ID" value="XM_014383914.2"/>
</dbReference>
<keyword evidence="2" id="KW-0472">Membrane</keyword>
<dbReference type="KEGG" id="clec:106660888"/>
<dbReference type="PIRSF" id="PIRSF005409">
    <property type="entry name" value="Synaptobrevin_euk"/>
    <property type="match status" value="1"/>
</dbReference>
<dbReference type="EnsemblMetazoa" id="XM_014383916.2">
    <property type="protein sequence ID" value="XP_014239402.1"/>
    <property type="gene ID" value="LOC106660888"/>
</dbReference>
<dbReference type="EnsemblMetazoa" id="XM_014383917.2">
    <property type="protein sequence ID" value="XP_014239403.1"/>
    <property type="gene ID" value="LOC106660888"/>
</dbReference>
<name>A0A8I6R828_CIMLE</name>
<dbReference type="InterPro" id="IPR016444">
    <property type="entry name" value="Synaptobrevin/VAMP"/>
</dbReference>
<dbReference type="Gene3D" id="1.20.5.110">
    <property type="match status" value="1"/>
</dbReference>
<dbReference type="PANTHER" id="PTHR45701">
    <property type="entry name" value="SYNAPTOBREVIN FAMILY MEMBER"/>
    <property type="match status" value="1"/>
</dbReference>
<feature type="transmembrane region" description="Helical" evidence="2">
    <location>
        <begin position="78"/>
        <end position="98"/>
    </location>
</feature>
<dbReference type="GO" id="GO:0016020">
    <property type="term" value="C:membrane"/>
    <property type="evidence" value="ECO:0007669"/>
    <property type="project" value="InterPro"/>
</dbReference>
<dbReference type="RefSeq" id="XP_014239403.1">
    <property type="nucleotide sequence ID" value="XM_014383917.2"/>
</dbReference>
<dbReference type="InterPro" id="IPR042855">
    <property type="entry name" value="V_SNARE_CC"/>
</dbReference>
<dbReference type="PRINTS" id="PR00219">
    <property type="entry name" value="SYNAPTOBREVN"/>
</dbReference>
<keyword evidence="1" id="KW-0175">Coiled coil</keyword>
<dbReference type="InterPro" id="IPR001388">
    <property type="entry name" value="Synaptobrevin-like"/>
</dbReference>
<dbReference type="RefSeq" id="XP_014239402.1">
    <property type="nucleotide sequence ID" value="XM_014383916.2"/>
</dbReference>
<protein>
    <recommendedName>
        <fullName evidence="3">V-SNARE coiled-coil homology domain-containing protein</fullName>
    </recommendedName>
</protein>
<dbReference type="GO" id="GO:0016192">
    <property type="term" value="P:vesicle-mediated transport"/>
    <property type="evidence" value="ECO:0007669"/>
    <property type="project" value="InterPro"/>
</dbReference>
<proteinExistence type="predicted"/>
<keyword evidence="2" id="KW-1133">Transmembrane helix</keyword>
<evidence type="ECO:0000256" key="1">
    <source>
        <dbReference type="PROSITE-ProRule" id="PRU00290"/>
    </source>
</evidence>
<keyword evidence="5" id="KW-1185">Reference proteome</keyword>
<dbReference type="SUPFAM" id="SSF58038">
    <property type="entry name" value="SNARE fusion complex"/>
    <property type="match status" value="1"/>
</dbReference>
<evidence type="ECO:0000256" key="2">
    <source>
        <dbReference type="SAM" id="Phobius"/>
    </source>
</evidence>